<organism evidence="2 3">
    <name type="scientific">Diplodia seriata</name>
    <dbReference type="NCBI Taxonomy" id="420778"/>
    <lineage>
        <taxon>Eukaryota</taxon>
        <taxon>Fungi</taxon>
        <taxon>Dikarya</taxon>
        <taxon>Ascomycota</taxon>
        <taxon>Pezizomycotina</taxon>
        <taxon>Dothideomycetes</taxon>
        <taxon>Dothideomycetes incertae sedis</taxon>
        <taxon>Botryosphaeriales</taxon>
        <taxon>Botryosphaeriaceae</taxon>
        <taxon>Diplodia</taxon>
    </lineage>
</organism>
<dbReference type="Proteomes" id="UP001430584">
    <property type="component" value="Unassembled WGS sequence"/>
</dbReference>
<dbReference type="RefSeq" id="XP_066637826.1">
    <property type="nucleotide sequence ID" value="XM_066772547.1"/>
</dbReference>
<gene>
    <name evidence="2" type="ORF">SLS55_001045</name>
</gene>
<protein>
    <recommendedName>
        <fullName evidence="4">Nuclear matrix protein</fullName>
    </recommendedName>
</protein>
<feature type="region of interest" description="Disordered" evidence="1">
    <location>
        <begin position="308"/>
        <end position="356"/>
    </location>
</feature>
<dbReference type="GeneID" id="92005130"/>
<feature type="region of interest" description="Disordered" evidence="1">
    <location>
        <begin position="621"/>
        <end position="674"/>
    </location>
</feature>
<evidence type="ECO:0000313" key="2">
    <source>
        <dbReference type="EMBL" id="KAL0265086.1"/>
    </source>
</evidence>
<feature type="region of interest" description="Disordered" evidence="1">
    <location>
        <begin position="206"/>
        <end position="255"/>
    </location>
</feature>
<dbReference type="Pfam" id="PF11957">
    <property type="entry name" value="efThoc1"/>
    <property type="match status" value="1"/>
</dbReference>
<comment type="caution">
    <text evidence="2">The sequence shown here is derived from an EMBL/GenBank/DDBJ whole genome shotgun (WGS) entry which is preliminary data.</text>
</comment>
<feature type="compositionally biased region" description="Basic and acidic residues" evidence="1">
    <location>
        <begin position="629"/>
        <end position="645"/>
    </location>
</feature>
<evidence type="ECO:0000256" key="1">
    <source>
        <dbReference type="SAM" id="MobiDB-lite"/>
    </source>
</evidence>
<evidence type="ECO:0008006" key="4">
    <source>
        <dbReference type="Google" id="ProtNLM"/>
    </source>
</evidence>
<keyword evidence="3" id="KW-1185">Reference proteome</keyword>
<feature type="compositionally biased region" description="Polar residues" evidence="1">
    <location>
        <begin position="228"/>
        <end position="240"/>
    </location>
</feature>
<name>A0ABR3CW22_9PEZI</name>
<feature type="compositionally biased region" description="Basic and acidic residues" evidence="1">
    <location>
        <begin position="245"/>
        <end position="255"/>
    </location>
</feature>
<reference evidence="2 3" key="1">
    <citation type="submission" date="2024-02" db="EMBL/GenBank/DDBJ databases">
        <title>De novo assembly and annotation of 12 fungi associated with fruit tree decline syndrome in Ontario, Canada.</title>
        <authorList>
            <person name="Sulman M."/>
            <person name="Ellouze W."/>
            <person name="Ilyukhin E."/>
        </authorList>
    </citation>
    <scope>NUCLEOTIDE SEQUENCE [LARGE SCALE GENOMIC DNA]</scope>
    <source>
        <strain evidence="2 3">FDS-637</strain>
    </source>
</reference>
<sequence length="674" mass="75681">MAFPAVDSVEAVTRRFKELLEKARKVKASDSIEPQISATDLLDGESLVLSDNIQHQMSHNTVAEISAKNLLHHLVATTTIDDPSFVQVWNLLDVVLACSERNQCDGLLIFYLAEELLDSQSIDGCRRVFDYLESRRERLVAGDFLQNSGASKRIVVLRFCNELLRRLSRAEDAVFCGRVFIFLFQTFPLGDKSSVNSRGEFHVENATAFDEPASSKDEKPDGMEIDPDSNQAVPSITTESVAPDDDTKAEQKKDSRVLDTDTLYPIFWTLQQAFSNPPRLFSGDYLAEFKSGIEHTIAKFKDVPKVIPTKKQDKSDEKEGSKNESKPESRTEGKEESVGIDDNRSVKRKHEDAEEEFASPYNPKYLTSRDLFELELSDLAFQRHILVQALVLLDFLLSLTEKSKEKTQKWLSAVSNPNRAVQYSYTLSAADAEWALKTRTAITTYLQLLPDGKFYYRMVDTVLSRDKNWVRWKMESCPPIAQPPVSPSEFQEAKTGAQRACTNKRLKSSVLGSLNLSFLSDAAISSGLQGLKEPSRYAGRARDFFDGAWLTKCRYTIPTAESLHKGIQEDELDMEMAMADEDKHRLQEAKASKTWRALRVASKDRLSLFDKIDDGKQLQALFEPEGGDDAGKDERAATETAESKVDGSVAEAASQVQMQEEERAEQQGSQVTAR</sequence>
<dbReference type="InterPro" id="IPR021861">
    <property type="entry name" value="THO_THOC1"/>
</dbReference>
<proteinExistence type="predicted"/>
<dbReference type="EMBL" id="JAJVCZ030000001">
    <property type="protein sequence ID" value="KAL0265086.1"/>
    <property type="molecule type" value="Genomic_DNA"/>
</dbReference>
<accession>A0ABR3CW22</accession>
<dbReference type="PANTHER" id="PTHR13265">
    <property type="entry name" value="THO COMPLEX SUBUNIT 1"/>
    <property type="match status" value="1"/>
</dbReference>
<feature type="compositionally biased region" description="Basic and acidic residues" evidence="1">
    <location>
        <begin position="213"/>
        <end position="222"/>
    </location>
</feature>
<feature type="compositionally biased region" description="Basic and acidic residues" evidence="1">
    <location>
        <begin position="308"/>
        <end position="352"/>
    </location>
</feature>
<dbReference type="PANTHER" id="PTHR13265:SF0">
    <property type="entry name" value="HPR1"/>
    <property type="match status" value="1"/>
</dbReference>
<evidence type="ECO:0000313" key="3">
    <source>
        <dbReference type="Proteomes" id="UP001430584"/>
    </source>
</evidence>